<gene>
    <name evidence="3" type="ORF">NDU88_009787</name>
</gene>
<dbReference type="InterPro" id="IPR021623">
    <property type="entry name" value="LAP2alpha_C"/>
</dbReference>
<evidence type="ECO:0000313" key="3">
    <source>
        <dbReference type="EMBL" id="KAJ1143479.1"/>
    </source>
</evidence>
<name>A0AAV7QWR4_PLEWA</name>
<protein>
    <recommendedName>
        <fullName evidence="2">Lamina-associated polypeptide 2 alpha C-terminal domain-containing protein</fullName>
    </recommendedName>
</protein>
<reference evidence="3" key="1">
    <citation type="journal article" date="2022" name="bioRxiv">
        <title>Sequencing and chromosome-scale assembly of the giantPleurodeles waltlgenome.</title>
        <authorList>
            <person name="Brown T."/>
            <person name="Elewa A."/>
            <person name="Iarovenko S."/>
            <person name="Subramanian E."/>
            <person name="Araus A.J."/>
            <person name="Petzold A."/>
            <person name="Susuki M."/>
            <person name="Suzuki K.-i.T."/>
            <person name="Hayashi T."/>
            <person name="Toyoda A."/>
            <person name="Oliveira C."/>
            <person name="Osipova E."/>
            <person name="Leigh N.D."/>
            <person name="Simon A."/>
            <person name="Yun M.H."/>
        </authorList>
    </citation>
    <scope>NUCLEOTIDE SEQUENCE</scope>
    <source>
        <strain evidence="3">20211129_DDA</strain>
        <tissue evidence="3">Liver</tissue>
    </source>
</reference>
<dbReference type="Proteomes" id="UP001066276">
    <property type="component" value="Chromosome 6"/>
</dbReference>
<sequence length="210" mass="22703">MASSGWAVRKLADGVLLLRCLARMQCSLLEYSQWNAGRVLCSALCGWGGFGLRKHVFGFWVAAFMPETLRLVGRTSLAEDAVIRDSVDKKVDVSLKKAYAGTHLVLRTGIYGTYVAQSLLSDLKALNNALDGSLDCSGLMSLIERQVELLLVISFDVVWTSALTEAASVSARRKIILRDWKTDAAQRASALCSPFQGNVLFGGGIGGEIT</sequence>
<feature type="domain" description="Lamina-associated polypeptide 2 alpha C-terminal" evidence="2">
    <location>
        <begin position="80"/>
        <end position="205"/>
    </location>
</feature>
<dbReference type="AlphaFoldDB" id="A0AAV7QWR4"/>
<feature type="chain" id="PRO_5043350232" description="Lamina-associated polypeptide 2 alpha C-terminal domain-containing protein" evidence="1">
    <location>
        <begin position="27"/>
        <end position="210"/>
    </location>
</feature>
<organism evidence="3 4">
    <name type="scientific">Pleurodeles waltl</name>
    <name type="common">Iberian ribbed newt</name>
    <dbReference type="NCBI Taxonomy" id="8319"/>
    <lineage>
        <taxon>Eukaryota</taxon>
        <taxon>Metazoa</taxon>
        <taxon>Chordata</taxon>
        <taxon>Craniata</taxon>
        <taxon>Vertebrata</taxon>
        <taxon>Euteleostomi</taxon>
        <taxon>Amphibia</taxon>
        <taxon>Batrachia</taxon>
        <taxon>Caudata</taxon>
        <taxon>Salamandroidea</taxon>
        <taxon>Salamandridae</taxon>
        <taxon>Pleurodelinae</taxon>
        <taxon>Pleurodeles</taxon>
    </lineage>
</organism>
<feature type="signal peptide" evidence="1">
    <location>
        <begin position="1"/>
        <end position="26"/>
    </location>
</feature>
<dbReference type="Pfam" id="PF11560">
    <property type="entry name" value="LAP2alpha"/>
    <property type="match status" value="1"/>
</dbReference>
<keyword evidence="1" id="KW-0732">Signal</keyword>
<evidence type="ECO:0000256" key="1">
    <source>
        <dbReference type="SAM" id="SignalP"/>
    </source>
</evidence>
<dbReference type="EMBL" id="JANPWB010000010">
    <property type="protein sequence ID" value="KAJ1143479.1"/>
    <property type="molecule type" value="Genomic_DNA"/>
</dbReference>
<comment type="caution">
    <text evidence="3">The sequence shown here is derived from an EMBL/GenBank/DDBJ whole genome shotgun (WGS) entry which is preliminary data.</text>
</comment>
<evidence type="ECO:0000313" key="4">
    <source>
        <dbReference type="Proteomes" id="UP001066276"/>
    </source>
</evidence>
<accession>A0AAV7QWR4</accession>
<keyword evidence="4" id="KW-1185">Reference proteome</keyword>
<proteinExistence type="predicted"/>
<dbReference type="Gene3D" id="1.10.287.3160">
    <property type="match status" value="1"/>
</dbReference>
<evidence type="ECO:0000259" key="2">
    <source>
        <dbReference type="Pfam" id="PF11560"/>
    </source>
</evidence>